<evidence type="ECO:0000313" key="11">
    <source>
        <dbReference type="EMBL" id="SEB39061.1"/>
    </source>
</evidence>
<evidence type="ECO:0000256" key="2">
    <source>
        <dbReference type="ARBA" id="ARBA00005992"/>
    </source>
</evidence>
<reference evidence="12" key="1">
    <citation type="submission" date="2016-10" db="EMBL/GenBank/DDBJ databases">
        <authorList>
            <person name="Varghese N."/>
            <person name="Submissions S."/>
        </authorList>
    </citation>
    <scope>NUCLEOTIDE SEQUENCE [LARGE SCALE GENOMIC DNA]</scope>
    <source>
        <strain evidence="12">ES.061</strain>
    </source>
</reference>
<comment type="pathway">
    <text evidence="1 9">Cell wall biogenesis; peptidoglycan biosynthesis.</text>
</comment>
<keyword evidence="11" id="KW-0449">Lipoprotein</keyword>
<feature type="active site" description="Nucleophile" evidence="9">
    <location>
        <position position="227"/>
    </location>
</feature>
<comment type="similarity">
    <text evidence="2">Belongs to the YkuD family.</text>
</comment>
<evidence type="ECO:0000256" key="7">
    <source>
        <dbReference type="ARBA" id="ARBA00022984"/>
    </source>
</evidence>
<evidence type="ECO:0000256" key="3">
    <source>
        <dbReference type="ARBA" id="ARBA00022676"/>
    </source>
</evidence>
<dbReference type="AlphaFoldDB" id="A0A1H4IYC7"/>
<dbReference type="PANTHER" id="PTHR30582:SF24">
    <property type="entry name" value="L,D-TRANSPEPTIDASE ERFK_SRFK-RELATED"/>
    <property type="match status" value="1"/>
</dbReference>
<evidence type="ECO:0000259" key="10">
    <source>
        <dbReference type="PROSITE" id="PS52029"/>
    </source>
</evidence>
<dbReference type="PROSITE" id="PS52029">
    <property type="entry name" value="LD_TPASE"/>
    <property type="match status" value="1"/>
</dbReference>
<protein>
    <submittedName>
        <fullName evidence="11">Lipoprotein-anchoring transpeptidase ErfK/SrfK</fullName>
    </submittedName>
</protein>
<evidence type="ECO:0000313" key="12">
    <source>
        <dbReference type="Proteomes" id="UP000199064"/>
    </source>
</evidence>
<dbReference type="Pfam" id="PF03734">
    <property type="entry name" value="YkuD"/>
    <property type="match status" value="1"/>
</dbReference>
<dbReference type="GO" id="GO:0071555">
    <property type="term" value="P:cell wall organization"/>
    <property type="evidence" value="ECO:0007669"/>
    <property type="project" value="UniProtKB-UniRule"/>
</dbReference>
<name>A0A1H4IYC7_9HYPH</name>
<evidence type="ECO:0000256" key="1">
    <source>
        <dbReference type="ARBA" id="ARBA00004752"/>
    </source>
</evidence>
<keyword evidence="3" id="KW-0328">Glycosyltransferase</keyword>
<dbReference type="UniPathway" id="UPA00219"/>
<keyword evidence="5" id="KW-0378">Hydrolase</keyword>
<evidence type="ECO:0000256" key="9">
    <source>
        <dbReference type="PROSITE-ProRule" id="PRU01373"/>
    </source>
</evidence>
<organism evidence="11 12">
    <name type="scientific">Nitratireductor aquibiodomus</name>
    <dbReference type="NCBI Taxonomy" id="204799"/>
    <lineage>
        <taxon>Bacteria</taxon>
        <taxon>Pseudomonadati</taxon>
        <taxon>Pseudomonadota</taxon>
        <taxon>Alphaproteobacteria</taxon>
        <taxon>Hyphomicrobiales</taxon>
        <taxon>Phyllobacteriaceae</taxon>
        <taxon>Nitratireductor</taxon>
    </lineage>
</organism>
<dbReference type="GO" id="GO:0018104">
    <property type="term" value="P:peptidoglycan-protein cross-linking"/>
    <property type="evidence" value="ECO:0007669"/>
    <property type="project" value="TreeGrafter"/>
</dbReference>
<evidence type="ECO:0000256" key="5">
    <source>
        <dbReference type="ARBA" id="ARBA00022801"/>
    </source>
</evidence>
<keyword evidence="6 9" id="KW-0133">Cell shape</keyword>
<dbReference type="Proteomes" id="UP000199064">
    <property type="component" value="Unassembled WGS sequence"/>
</dbReference>
<keyword evidence="7 9" id="KW-0573">Peptidoglycan synthesis</keyword>
<accession>A0A1H4IYC7</accession>
<dbReference type="CDD" id="cd16913">
    <property type="entry name" value="YkuD_like"/>
    <property type="match status" value="1"/>
</dbReference>
<dbReference type="PANTHER" id="PTHR30582">
    <property type="entry name" value="L,D-TRANSPEPTIDASE"/>
    <property type="match status" value="1"/>
</dbReference>
<evidence type="ECO:0000256" key="8">
    <source>
        <dbReference type="ARBA" id="ARBA00023316"/>
    </source>
</evidence>
<keyword evidence="8 9" id="KW-0961">Cell wall biogenesis/degradation</keyword>
<dbReference type="InterPro" id="IPR005490">
    <property type="entry name" value="LD_TPept_cat_dom"/>
</dbReference>
<feature type="domain" description="L,D-TPase catalytic" evidence="10">
    <location>
        <begin position="112"/>
        <end position="251"/>
    </location>
</feature>
<dbReference type="EMBL" id="FNSL01000001">
    <property type="protein sequence ID" value="SEB39061.1"/>
    <property type="molecule type" value="Genomic_DNA"/>
</dbReference>
<dbReference type="GO" id="GO:0005576">
    <property type="term" value="C:extracellular region"/>
    <property type="evidence" value="ECO:0007669"/>
    <property type="project" value="TreeGrafter"/>
</dbReference>
<keyword evidence="12" id="KW-1185">Reference proteome</keyword>
<feature type="active site" description="Proton donor/acceptor" evidence="9">
    <location>
        <position position="211"/>
    </location>
</feature>
<proteinExistence type="inferred from homology"/>
<dbReference type="SUPFAM" id="SSF141523">
    <property type="entry name" value="L,D-transpeptidase catalytic domain-like"/>
    <property type="match status" value="1"/>
</dbReference>
<sequence length="262" mass="29389">MAQFRAGMGVRMRMSELPNEGHTDAGHSAVSARLGRRGFLAGLSALAVSGCVAKPKPEAPKVVEPPKPRRVVPPMYYAMPNERFPIPEVDISHLDERWWRREVDYPTSERKGTLIVDTPNRYLYHVTGPNRATRYGIGVGRDGFSWAGRAIMAYRREWPRWTPPNEMVARRPELEPYSIANGGMPPGLRNPLGARSHYIHLNGKDTLYRIHGTPEPWSIGKAVSSGCIRLINQDVIHLHDNVRDGSPIVVIPDPKMQHLLVS</sequence>
<dbReference type="Gene3D" id="2.40.440.10">
    <property type="entry name" value="L,D-transpeptidase catalytic domain-like"/>
    <property type="match status" value="1"/>
</dbReference>
<dbReference type="GO" id="GO:0008360">
    <property type="term" value="P:regulation of cell shape"/>
    <property type="evidence" value="ECO:0007669"/>
    <property type="project" value="UniProtKB-UniRule"/>
</dbReference>
<dbReference type="InterPro" id="IPR038063">
    <property type="entry name" value="Transpep_catalytic_dom"/>
</dbReference>
<dbReference type="GO" id="GO:0071972">
    <property type="term" value="F:peptidoglycan L,D-transpeptidase activity"/>
    <property type="evidence" value="ECO:0007669"/>
    <property type="project" value="TreeGrafter"/>
</dbReference>
<evidence type="ECO:0000256" key="4">
    <source>
        <dbReference type="ARBA" id="ARBA00022679"/>
    </source>
</evidence>
<dbReference type="InterPro" id="IPR050979">
    <property type="entry name" value="LD-transpeptidase"/>
</dbReference>
<evidence type="ECO:0000256" key="6">
    <source>
        <dbReference type="ARBA" id="ARBA00022960"/>
    </source>
</evidence>
<gene>
    <name evidence="11" type="ORF">SAMN05216452_0769</name>
</gene>
<dbReference type="GO" id="GO:0016757">
    <property type="term" value="F:glycosyltransferase activity"/>
    <property type="evidence" value="ECO:0007669"/>
    <property type="project" value="UniProtKB-KW"/>
</dbReference>
<dbReference type="FunFam" id="2.40.440.10:FF:000002">
    <property type="entry name" value="L,D-transpeptidase ErfK/SrfK"/>
    <property type="match status" value="1"/>
</dbReference>
<keyword evidence="4" id="KW-0808">Transferase</keyword>